<evidence type="ECO:0000256" key="1">
    <source>
        <dbReference type="SAM" id="MobiDB-lite"/>
    </source>
</evidence>
<dbReference type="RefSeq" id="WP_036546191.1">
    <property type="nucleotide sequence ID" value="NZ_AP028459.1"/>
</dbReference>
<reference evidence="3 4" key="2">
    <citation type="journal article" date="2016" name="Genome Announc.">
        <title>Draft Genome Sequence of Erythromycin- and Oxytetracycline-Sensitive Nocardia seriolae Strain U-1 (NBRC 110359).</title>
        <authorList>
            <person name="Imajoh M."/>
            <person name="Sukeda M."/>
            <person name="Shimizu M."/>
            <person name="Yamane J."/>
            <person name="Ohnishi K."/>
            <person name="Oshima S."/>
        </authorList>
    </citation>
    <scope>NUCLEOTIDE SEQUENCE [LARGE SCALE GENOMIC DNA]</scope>
    <source>
        <strain evidence="3 4">U-1</strain>
    </source>
</reference>
<dbReference type="AlphaFoldDB" id="A0ABC9YT41"/>
<evidence type="ECO:0000313" key="2">
    <source>
        <dbReference type="EMBL" id="APA97288.1"/>
    </source>
</evidence>
<dbReference type="Proteomes" id="UP000037179">
    <property type="component" value="Unassembled WGS sequence"/>
</dbReference>
<dbReference type="Gene3D" id="3.40.50.300">
    <property type="entry name" value="P-loop containing nucleotide triphosphate hydrolases"/>
    <property type="match status" value="1"/>
</dbReference>
<feature type="compositionally biased region" description="Basic and acidic residues" evidence="1">
    <location>
        <begin position="240"/>
        <end position="249"/>
    </location>
</feature>
<feature type="region of interest" description="Disordered" evidence="1">
    <location>
        <begin position="233"/>
        <end position="265"/>
    </location>
</feature>
<sequence length="638" mass="69259">MGRNGADSEPARIVRFWRAVEYFSPQNVDSPKNKSAKVERISKGRKLPWEAPVKPINEQYVWRYTVYAGIFDIAKIRDVLQSVLPAPEPDPDHGGRINGQSALLSLTLDENGRLYREGVAVSSCAWALGRTVRPPGPGSDEWLEGFEEQSKDILAMLFEIGDGRVPIDESGTVESGGRRALRAIAGVTTRVALDLVTGGLSSVSGLVATVVEGKIGPVAAKVAEKLTESVTKDATQAIENRAKQSKSNDDDSSEDSEEDSDSKQLGTKVLTVEDLSAITRWVAEELGVDDILTPTQIWVKSQQVPVANADDISSDEIINSFYAKDLEKVANELAAGNAGPALAAYLRSEASIDPDARIDLRRRPEEMLRSLTPRSTPPGRWPTHPKHPLTLSQQFAVNRILMELGGPDGRGIYAVNGPPGTGKTTMLRDLIAAVVVQRASRLAELPNPRAAFQPDSAALRWTCADGPWTRTLVPLIPELTGFEMVVASSNNGAVENITMEVPSVKAIDADSFPDADYFSVPATLVSGEPCSGAIAARLGRRSNRSDFAKRFWRGYRGRSVSEPKDGTELVGLHRILKDLVEQAGQPSPTSWEDAVTEFRTALATVDRLAEDRQRVADIAERVATEDPTLALLRQEATN</sequence>
<keyword evidence="4" id="KW-1185">Reference proteome</keyword>
<organism evidence="3 4">
    <name type="scientific">Nocardia seriolae</name>
    <dbReference type="NCBI Taxonomy" id="37332"/>
    <lineage>
        <taxon>Bacteria</taxon>
        <taxon>Bacillati</taxon>
        <taxon>Actinomycetota</taxon>
        <taxon>Actinomycetes</taxon>
        <taxon>Mycobacteriales</taxon>
        <taxon>Nocardiaceae</taxon>
        <taxon>Nocardia</taxon>
    </lineage>
</organism>
<evidence type="ECO:0000313" key="4">
    <source>
        <dbReference type="Proteomes" id="UP000037179"/>
    </source>
</evidence>
<reference evidence="2 5" key="3">
    <citation type="submission" date="2016-10" db="EMBL/GenBank/DDBJ databases">
        <title>Genome sequence of Nocardia seriolae strain EM150506, isolated from Anguila japonica.</title>
        <authorList>
            <person name="Han H.-J."/>
        </authorList>
    </citation>
    <scope>NUCLEOTIDE SEQUENCE [LARGE SCALE GENOMIC DNA]</scope>
    <source>
        <strain evidence="2 5">EM150506</strain>
    </source>
</reference>
<dbReference type="InterPro" id="IPR027417">
    <property type="entry name" value="P-loop_NTPase"/>
</dbReference>
<proteinExistence type="predicted"/>
<dbReference type="Proteomes" id="UP000180166">
    <property type="component" value="Chromosome"/>
</dbReference>
<protein>
    <submittedName>
        <fullName evidence="3">Uncharacterized protein</fullName>
    </submittedName>
</protein>
<gene>
    <name evidence="2" type="ORF">NS506_03235</name>
    <name evidence="3" type="ORF">NSK11_contig00037-0046</name>
</gene>
<dbReference type="KEGG" id="nsr:NS506_03235"/>
<name>A0ABC9YT41_9NOCA</name>
<evidence type="ECO:0000313" key="3">
    <source>
        <dbReference type="EMBL" id="GAP28525.1"/>
    </source>
</evidence>
<dbReference type="EMBL" id="CP017839">
    <property type="protein sequence ID" value="APA97288.1"/>
    <property type="molecule type" value="Genomic_DNA"/>
</dbReference>
<reference evidence="4" key="1">
    <citation type="submission" date="2015-07" db="EMBL/GenBank/DDBJ databases">
        <title>Nocardia seriolae U-1 whole genome shotgun sequence.</title>
        <authorList>
            <person name="Imajoh M."/>
            <person name="Fukumoto Y."/>
            <person name="Sukeda M."/>
            <person name="Yamane J."/>
            <person name="Yamasaki K."/>
            <person name="Shimizu M."/>
            <person name="Ohnishi K."/>
            <person name="Oshima S."/>
        </authorList>
    </citation>
    <scope>NUCLEOTIDE SEQUENCE [LARGE SCALE GENOMIC DNA]</scope>
    <source>
        <strain evidence="4">U-1</strain>
    </source>
</reference>
<dbReference type="SUPFAM" id="SSF52540">
    <property type="entry name" value="P-loop containing nucleoside triphosphate hydrolases"/>
    <property type="match status" value="1"/>
</dbReference>
<evidence type="ECO:0000313" key="5">
    <source>
        <dbReference type="Proteomes" id="UP000180166"/>
    </source>
</evidence>
<dbReference type="EMBL" id="BBYQ01000037">
    <property type="protein sequence ID" value="GAP28525.1"/>
    <property type="molecule type" value="Genomic_DNA"/>
</dbReference>
<accession>A0ABC9YT41</accession>
<feature type="compositionally biased region" description="Acidic residues" evidence="1">
    <location>
        <begin position="250"/>
        <end position="260"/>
    </location>
</feature>